<feature type="signal peptide" evidence="3">
    <location>
        <begin position="1"/>
        <end position="27"/>
    </location>
</feature>
<dbReference type="Gene3D" id="3.80.10.10">
    <property type="entry name" value="Ribonuclease Inhibitor"/>
    <property type="match status" value="1"/>
</dbReference>
<dbReference type="InterPro" id="IPR032675">
    <property type="entry name" value="LRR_dom_sf"/>
</dbReference>
<dbReference type="EMBL" id="VJXW01000013">
    <property type="protein sequence ID" value="TRW24560.1"/>
    <property type="molecule type" value="Genomic_DNA"/>
</dbReference>
<feature type="region of interest" description="Disordered" evidence="2">
    <location>
        <begin position="363"/>
        <end position="384"/>
    </location>
</feature>
<dbReference type="InterPro" id="IPR012854">
    <property type="entry name" value="Cu_amine_oxidase-like_N"/>
</dbReference>
<dbReference type="RefSeq" id="WP_144398505.1">
    <property type="nucleotide sequence ID" value="NZ_VJXW01000013.1"/>
</dbReference>
<dbReference type="Pfam" id="PF13306">
    <property type="entry name" value="LRR_5"/>
    <property type="match status" value="1"/>
</dbReference>
<reference evidence="5 6" key="1">
    <citation type="submission" date="2019-07" db="EMBL/GenBank/DDBJ databases">
        <title>Criibacterium bergeronii gen. nov., sp. nov. isolated from human clinical samples.</title>
        <authorList>
            <person name="Maheux A.F."/>
            <person name="Boudreau D.K."/>
            <person name="Berube E."/>
            <person name="Brodeur S."/>
            <person name="Bernard K.A."/>
            <person name="Abed J.Y."/>
            <person name="Ducrey E."/>
            <person name="Guay E.F."/>
            <person name="Raymond F."/>
            <person name="Corbeil J."/>
            <person name="Domingo M.-C."/>
            <person name="Roy P.H."/>
            <person name="Boissinot M."/>
            <person name="Tocheva E.I."/>
            <person name="Omar R.F."/>
        </authorList>
    </citation>
    <scope>NUCLEOTIDE SEQUENCE [LARGE SCALE GENOMIC DNA]</scope>
    <source>
        <strain evidence="5 6">CCRI-24246</strain>
    </source>
</reference>
<dbReference type="InterPro" id="IPR036582">
    <property type="entry name" value="Mao_N_sf"/>
</dbReference>
<organism evidence="5 6">
    <name type="scientific">Criibacterium bergeronii</name>
    <dbReference type="NCBI Taxonomy" id="1871336"/>
    <lineage>
        <taxon>Bacteria</taxon>
        <taxon>Bacillati</taxon>
        <taxon>Bacillota</taxon>
        <taxon>Clostridia</taxon>
        <taxon>Peptostreptococcales</taxon>
        <taxon>Filifactoraceae</taxon>
        <taxon>Criibacterium</taxon>
    </lineage>
</organism>
<evidence type="ECO:0000259" key="4">
    <source>
        <dbReference type="Pfam" id="PF07833"/>
    </source>
</evidence>
<name>A0A552V267_9FIRM</name>
<dbReference type="SUPFAM" id="SSF55383">
    <property type="entry name" value="Copper amine oxidase, domain N"/>
    <property type="match status" value="1"/>
</dbReference>
<comment type="caution">
    <text evidence="5">The sequence shown here is derived from an EMBL/GenBank/DDBJ whole genome shotgun (WGS) entry which is preliminary data.</text>
</comment>
<dbReference type="Proteomes" id="UP000319424">
    <property type="component" value="Unassembled WGS sequence"/>
</dbReference>
<dbReference type="OrthoDB" id="2379109at2"/>
<feature type="region of interest" description="Disordered" evidence="2">
    <location>
        <begin position="605"/>
        <end position="650"/>
    </location>
</feature>
<gene>
    <name evidence="5" type="ORF">FL857_08690</name>
</gene>
<dbReference type="Pfam" id="PF07833">
    <property type="entry name" value="Cu_amine_oxidN1"/>
    <property type="match status" value="1"/>
</dbReference>
<feature type="coiled-coil region" evidence="1">
    <location>
        <begin position="420"/>
        <end position="447"/>
    </location>
</feature>
<dbReference type="AlphaFoldDB" id="A0A552V267"/>
<evidence type="ECO:0000313" key="5">
    <source>
        <dbReference type="EMBL" id="TRW24560.1"/>
    </source>
</evidence>
<evidence type="ECO:0000256" key="3">
    <source>
        <dbReference type="SAM" id="SignalP"/>
    </source>
</evidence>
<accession>A0A552V267</accession>
<feature type="chain" id="PRO_5039246276" evidence="3">
    <location>
        <begin position="28"/>
        <end position="789"/>
    </location>
</feature>
<sequence>MNKKNFFATLVAALIFFNVILSANVLAYGGPQLDKDGYYTLKEGYYGADYSIIDREYDLVRLVKKENGTYKYYNYGETVNLKTLSPDRGSCLNSRYDKPEKIIIPEGVEAIMDGSFENMGLTDVKFPNSLQYIGSNAFRGNEISGKISLPNVWKVDSYAFESNKITGIDAPKLELIETNAFQNNMIEGEVKLPELKAISWNGLANNKKITLIAPKLEVVGKDAFVETKVIKAELPKLKLVEGEANIKKYYTTKQFTVEWKAEGDAKLPEQKPVVKVHLYANGDQKENFVNVSDGAKIAEFKDLPTYYIDRTEFNYTAKEAFDGSIIEEDNTFEYKLDGVKYTFKVNYKDDKIINTVIKSEDSKQKEDAKAKEEKNTEAGKNKVDSERLKKAKEALDAYMKSFNEDVVDNLAIEYQDEKVKDDIKKAIKRAKDLLKKEDINQAELEEMEKIPYKKVDGKKSGLFRDFTKKALVNYEVLGTKNQVNPHNGKKYTALKDNTIKIASTLQGAGKIGENDKFFFKLNYVKEEDFKSANQATGLDAISTPTPKYKKQEMPMEDYEVKSVEGGYEIKINKLPAGVKIIKPIVYAKLADNTYFENGTLVFVSPKEDPATPGGESPDRPSAGNNSYRRYSAYGGSEKTKPSKPTSETKAPVEIKMDSKLVIGSKTLVVTVNGVQKEVVMDVEPFISNNRTMLPIRFIAEALGFEVEWDNTNRTVILTDKDTVVKIPVDTNQIIVNGSVFESDVKPILKNGRTMLPFANIARALGLVDGKDIIWNGVTKEVIIKRAILK</sequence>
<proteinExistence type="predicted"/>
<evidence type="ECO:0000313" key="6">
    <source>
        <dbReference type="Proteomes" id="UP000319424"/>
    </source>
</evidence>
<dbReference type="InterPro" id="IPR026906">
    <property type="entry name" value="LRR_5"/>
</dbReference>
<dbReference type="Gene3D" id="3.30.457.10">
    <property type="entry name" value="Copper amine oxidase-like, N-terminal domain"/>
    <property type="match status" value="2"/>
</dbReference>
<protein>
    <submittedName>
        <fullName evidence="5">Leucine-rich repeat protein</fullName>
    </submittedName>
</protein>
<keyword evidence="1" id="KW-0175">Coiled coil</keyword>
<evidence type="ECO:0000256" key="1">
    <source>
        <dbReference type="SAM" id="Coils"/>
    </source>
</evidence>
<keyword evidence="3" id="KW-0732">Signal</keyword>
<evidence type="ECO:0000256" key="2">
    <source>
        <dbReference type="SAM" id="MobiDB-lite"/>
    </source>
</evidence>
<feature type="domain" description="Copper amine oxidase-like N-terminal" evidence="4">
    <location>
        <begin position="676"/>
        <end position="783"/>
    </location>
</feature>